<evidence type="ECO:0000256" key="3">
    <source>
        <dbReference type="SAM" id="SignalP"/>
    </source>
</evidence>
<protein>
    <submittedName>
        <fullName evidence="4">Uncharacterized protein</fullName>
    </submittedName>
</protein>
<dbReference type="EMBL" id="WNYA01023217">
    <property type="protein sequence ID" value="KAG8538199.1"/>
    <property type="molecule type" value="Genomic_DNA"/>
</dbReference>
<dbReference type="Proteomes" id="UP000824782">
    <property type="component" value="Unassembled WGS sequence"/>
</dbReference>
<keyword evidence="3" id="KW-0732">Signal</keyword>
<feature type="compositionally biased region" description="Polar residues" evidence="1">
    <location>
        <begin position="71"/>
        <end position="97"/>
    </location>
</feature>
<name>A0AAV6YSL9_ENGPU</name>
<feature type="compositionally biased region" description="Basic and acidic residues" evidence="1">
    <location>
        <begin position="47"/>
        <end position="57"/>
    </location>
</feature>
<proteinExistence type="predicted"/>
<accession>A0AAV6YSL9</accession>
<feature type="signal peptide" evidence="3">
    <location>
        <begin position="1"/>
        <end position="18"/>
    </location>
</feature>
<evidence type="ECO:0000256" key="2">
    <source>
        <dbReference type="SAM" id="Phobius"/>
    </source>
</evidence>
<feature type="compositionally biased region" description="Basic and acidic residues" evidence="1">
    <location>
        <begin position="249"/>
        <end position="259"/>
    </location>
</feature>
<feature type="chain" id="PRO_5043686654" evidence="3">
    <location>
        <begin position="19"/>
        <end position="330"/>
    </location>
</feature>
<feature type="region of interest" description="Disordered" evidence="1">
    <location>
        <begin position="28"/>
        <end position="131"/>
    </location>
</feature>
<organism evidence="4 5">
    <name type="scientific">Engystomops pustulosus</name>
    <name type="common">Tungara frog</name>
    <name type="synonym">Physalaemus pustulosus</name>
    <dbReference type="NCBI Taxonomy" id="76066"/>
    <lineage>
        <taxon>Eukaryota</taxon>
        <taxon>Metazoa</taxon>
        <taxon>Chordata</taxon>
        <taxon>Craniata</taxon>
        <taxon>Vertebrata</taxon>
        <taxon>Euteleostomi</taxon>
        <taxon>Amphibia</taxon>
        <taxon>Batrachia</taxon>
        <taxon>Anura</taxon>
        <taxon>Neobatrachia</taxon>
        <taxon>Hyloidea</taxon>
        <taxon>Leptodactylidae</taxon>
        <taxon>Leiuperinae</taxon>
        <taxon>Engystomops</taxon>
    </lineage>
</organism>
<evidence type="ECO:0000256" key="1">
    <source>
        <dbReference type="SAM" id="MobiDB-lite"/>
    </source>
</evidence>
<evidence type="ECO:0000313" key="5">
    <source>
        <dbReference type="Proteomes" id="UP000824782"/>
    </source>
</evidence>
<feature type="compositionally biased region" description="Low complexity" evidence="1">
    <location>
        <begin position="28"/>
        <end position="46"/>
    </location>
</feature>
<feature type="transmembrane region" description="Helical" evidence="2">
    <location>
        <begin position="196"/>
        <end position="217"/>
    </location>
</feature>
<sequence length="330" mass="35617">MGCQLVKLVLILMSLVCALSMVTPTTPTLEMETTNESLSETSLSDNSTEKQATDGEAKATSQNLVALAQEEASNVTNPTTKVAASTDTKGTQEQVTEPSRAVTKEEVSTEDPVTTNPTKSKEPSSPTFPGITVPANLPVTDHEHNQTADHEMTPSPIPSNQTMVVPKLVTTKAPKHAPMTTSKPKTSYGDIQKIKIIIGVLIVILVLVLITVVVVMVRNKRRSGSQSFHSQKRSSKKQDVWAGQAPELGDGKMTRHPEGMENGTGGNKPQPGQEQEMITFTSAEKKDESVAEVNELEEKKPLLEDGGEDEAEKPPAEEQIPALTMEQEKV</sequence>
<dbReference type="AlphaFoldDB" id="A0AAV6YSL9"/>
<evidence type="ECO:0000313" key="4">
    <source>
        <dbReference type="EMBL" id="KAG8538199.1"/>
    </source>
</evidence>
<keyword evidence="5" id="KW-1185">Reference proteome</keyword>
<reference evidence="4" key="1">
    <citation type="thesis" date="2020" institute="ProQuest LLC" country="789 East Eisenhower Parkway, Ann Arbor, MI, USA">
        <title>Comparative Genomics and Chromosome Evolution.</title>
        <authorList>
            <person name="Mudd A.B."/>
        </authorList>
    </citation>
    <scope>NUCLEOTIDE SEQUENCE</scope>
    <source>
        <strain evidence="4">237g6f4</strain>
        <tissue evidence="4">Blood</tissue>
    </source>
</reference>
<keyword evidence="2" id="KW-0472">Membrane</keyword>
<comment type="caution">
    <text evidence="4">The sequence shown here is derived from an EMBL/GenBank/DDBJ whole genome shotgun (WGS) entry which is preliminary data.</text>
</comment>
<feature type="compositionally biased region" description="Polar residues" evidence="1">
    <location>
        <begin position="270"/>
        <end position="282"/>
    </location>
</feature>
<gene>
    <name evidence="4" type="ORF">GDO81_023130</name>
</gene>
<keyword evidence="2" id="KW-1133">Transmembrane helix</keyword>
<feature type="compositionally biased region" description="Polar residues" evidence="1">
    <location>
        <begin position="111"/>
        <end position="127"/>
    </location>
</feature>
<feature type="region of interest" description="Disordered" evidence="1">
    <location>
        <begin position="222"/>
        <end position="330"/>
    </location>
</feature>
<keyword evidence="2" id="KW-0812">Transmembrane</keyword>